<dbReference type="InterPro" id="IPR043472">
    <property type="entry name" value="Macro_dom-like"/>
</dbReference>
<dbReference type="InterPro" id="IPR002589">
    <property type="entry name" value="Macro_dom"/>
</dbReference>
<dbReference type="OrthoDB" id="6077599at2759"/>
<name>A0A2J6S004_HYAVF</name>
<dbReference type="Gene3D" id="3.40.220.10">
    <property type="entry name" value="Leucine Aminopeptidase, subunit E, domain 1"/>
    <property type="match status" value="1"/>
</dbReference>
<dbReference type="EMBL" id="KZ613941">
    <property type="protein sequence ID" value="PMD44090.1"/>
    <property type="molecule type" value="Genomic_DNA"/>
</dbReference>
<organism evidence="2 3">
    <name type="scientific">Hyaloscypha variabilis (strain UAMH 11265 / GT02V1 / F)</name>
    <name type="common">Meliniomyces variabilis</name>
    <dbReference type="NCBI Taxonomy" id="1149755"/>
    <lineage>
        <taxon>Eukaryota</taxon>
        <taxon>Fungi</taxon>
        <taxon>Dikarya</taxon>
        <taxon>Ascomycota</taxon>
        <taxon>Pezizomycotina</taxon>
        <taxon>Leotiomycetes</taxon>
        <taxon>Helotiales</taxon>
        <taxon>Hyaloscyphaceae</taxon>
        <taxon>Hyaloscypha</taxon>
        <taxon>Hyaloscypha variabilis</taxon>
    </lineage>
</organism>
<accession>A0A2J6S004</accession>
<dbReference type="SMART" id="SM00506">
    <property type="entry name" value="A1pp"/>
    <property type="match status" value="1"/>
</dbReference>
<dbReference type="Proteomes" id="UP000235786">
    <property type="component" value="Unassembled WGS sequence"/>
</dbReference>
<evidence type="ECO:0000259" key="1">
    <source>
        <dbReference type="PROSITE" id="PS51154"/>
    </source>
</evidence>
<sequence length="285" mass="32720">MVSPNTPLKGDPGTLLLRSPDSRLEIRRATPSTFPTHALVHATNSSMTLTTTTLHSTPLIHTAGSELRAHLRYNHPSGLKTGDALFSPSFELQNCYYIIHVNGPDFHRRGRRRRCIPLLKQQLADCYRRALEEAFRLGIRSVAFPCVGTGRLGWPRGEAARIAVGVVRGWLRHRIHGGKRRSVIGKVVFLAESVRRQVQLEAGWCAAFREFWPQVSTPRRASFLDYVDRQEQRRLERDTNQLVESQGTVRVIPTLELSNPVVMRELRRSRRIRKKPERYGQWYKK</sequence>
<reference evidence="2 3" key="1">
    <citation type="submission" date="2016-04" db="EMBL/GenBank/DDBJ databases">
        <title>A degradative enzymes factory behind the ericoid mycorrhizal symbiosis.</title>
        <authorList>
            <consortium name="DOE Joint Genome Institute"/>
            <person name="Martino E."/>
            <person name="Morin E."/>
            <person name="Grelet G."/>
            <person name="Kuo A."/>
            <person name="Kohler A."/>
            <person name="Daghino S."/>
            <person name="Barry K."/>
            <person name="Choi C."/>
            <person name="Cichocki N."/>
            <person name="Clum A."/>
            <person name="Copeland A."/>
            <person name="Hainaut M."/>
            <person name="Haridas S."/>
            <person name="Labutti K."/>
            <person name="Lindquist E."/>
            <person name="Lipzen A."/>
            <person name="Khouja H.-R."/>
            <person name="Murat C."/>
            <person name="Ohm R."/>
            <person name="Olson A."/>
            <person name="Spatafora J."/>
            <person name="Veneault-Fourrey C."/>
            <person name="Henrissat B."/>
            <person name="Grigoriev I."/>
            <person name="Martin F."/>
            <person name="Perotto S."/>
        </authorList>
    </citation>
    <scope>NUCLEOTIDE SEQUENCE [LARGE SCALE GENOMIC DNA]</scope>
    <source>
        <strain evidence="2 3">F</strain>
    </source>
</reference>
<protein>
    <submittedName>
        <fullName evidence="2">A1pp-domain-containing protein</fullName>
    </submittedName>
</protein>
<dbReference type="PANTHER" id="PTHR11106">
    <property type="entry name" value="GANGLIOSIDE INDUCED DIFFERENTIATION ASSOCIATED PROTEIN 2-RELATED"/>
    <property type="match status" value="1"/>
</dbReference>
<keyword evidence="3" id="KW-1185">Reference proteome</keyword>
<proteinExistence type="predicted"/>
<feature type="domain" description="Macro" evidence="1">
    <location>
        <begin position="1"/>
        <end position="208"/>
    </location>
</feature>
<evidence type="ECO:0000313" key="3">
    <source>
        <dbReference type="Proteomes" id="UP000235786"/>
    </source>
</evidence>
<gene>
    <name evidence="2" type="ORF">L207DRAFT_579045</name>
</gene>
<dbReference type="AlphaFoldDB" id="A0A2J6S004"/>
<dbReference type="PROSITE" id="PS51154">
    <property type="entry name" value="MACRO"/>
    <property type="match status" value="1"/>
</dbReference>
<dbReference type="Pfam" id="PF01661">
    <property type="entry name" value="Macro"/>
    <property type="match status" value="1"/>
</dbReference>
<dbReference type="STRING" id="1149755.A0A2J6S004"/>
<evidence type="ECO:0000313" key="2">
    <source>
        <dbReference type="EMBL" id="PMD44090.1"/>
    </source>
</evidence>
<dbReference type="PANTHER" id="PTHR11106:SF27">
    <property type="entry name" value="MACRO DOMAIN-CONTAINING PROTEIN"/>
    <property type="match status" value="1"/>
</dbReference>
<dbReference type="SUPFAM" id="SSF52949">
    <property type="entry name" value="Macro domain-like"/>
    <property type="match status" value="1"/>
</dbReference>